<dbReference type="InterPro" id="IPR027417">
    <property type="entry name" value="P-loop_NTPase"/>
</dbReference>
<accession>A0A940S2N7</accession>
<dbReference type="EMBL" id="JAGIZA010000001">
    <property type="protein sequence ID" value="MBP0491321.1"/>
    <property type="molecule type" value="Genomic_DNA"/>
</dbReference>
<dbReference type="Pfam" id="PF01926">
    <property type="entry name" value="MMR_HSR1"/>
    <property type="match status" value="1"/>
</dbReference>
<dbReference type="CDD" id="cd00882">
    <property type="entry name" value="Ras_like_GTPase"/>
    <property type="match status" value="1"/>
</dbReference>
<feature type="domain" description="G" evidence="1">
    <location>
        <begin position="35"/>
        <end position="155"/>
    </location>
</feature>
<protein>
    <submittedName>
        <fullName evidence="2">GTPase domain-containing protein</fullName>
    </submittedName>
</protein>
<dbReference type="SUPFAM" id="SSF52540">
    <property type="entry name" value="P-loop containing nucleoside triphosphate hydrolases"/>
    <property type="match status" value="1"/>
</dbReference>
<keyword evidence="3" id="KW-1185">Reference proteome</keyword>
<name>A0A940S2N7_9PROT</name>
<dbReference type="Proteomes" id="UP000677537">
    <property type="component" value="Unassembled WGS sequence"/>
</dbReference>
<comment type="caution">
    <text evidence="2">The sequence shown here is derived from an EMBL/GenBank/DDBJ whole genome shotgun (WGS) entry which is preliminary data.</text>
</comment>
<dbReference type="Gene3D" id="3.40.50.300">
    <property type="entry name" value="P-loop containing nucleotide triphosphate hydrolases"/>
    <property type="match status" value="1"/>
</dbReference>
<gene>
    <name evidence="2" type="ORF">J5Y10_00860</name>
</gene>
<dbReference type="GO" id="GO:0005525">
    <property type="term" value="F:GTP binding"/>
    <property type="evidence" value="ECO:0007669"/>
    <property type="project" value="InterPro"/>
</dbReference>
<dbReference type="AlphaFoldDB" id="A0A940S2N7"/>
<organism evidence="2 3">
    <name type="scientific">Roseomonas indoligenes</name>
    <dbReference type="NCBI Taxonomy" id="2820811"/>
    <lineage>
        <taxon>Bacteria</taxon>
        <taxon>Pseudomonadati</taxon>
        <taxon>Pseudomonadota</taxon>
        <taxon>Alphaproteobacteria</taxon>
        <taxon>Acetobacterales</taxon>
        <taxon>Roseomonadaceae</taxon>
        <taxon>Roseomonas</taxon>
    </lineage>
</organism>
<proteinExistence type="predicted"/>
<dbReference type="InterPro" id="IPR006073">
    <property type="entry name" value="GTP-bd"/>
</dbReference>
<evidence type="ECO:0000259" key="1">
    <source>
        <dbReference type="Pfam" id="PF01926"/>
    </source>
</evidence>
<reference evidence="2" key="1">
    <citation type="submission" date="2021-03" db="EMBL/GenBank/DDBJ databases">
        <authorList>
            <person name="So Y."/>
        </authorList>
    </citation>
    <scope>NUCLEOTIDE SEQUENCE</scope>
    <source>
        <strain evidence="2">SG15</strain>
    </source>
</reference>
<dbReference type="RefSeq" id="WP_209369791.1">
    <property type="nucleotide sequence ID" value="NZ_JAGIZA010000001.1"/>
</dbReference>
<evidence type="ECO:0000313" key="3">
    <source>
        <dbReference type="Proteomes" id="UP000677537"/>
    </source>
</evidence>
<sequence length="215" mass="21822">MGILDRAWGALRGAIPGLFRSRVLAPPDWAAGRGRILLVGPTGAGKSALVNAVLGEEAAPSGAGAPVTAGTRWHGRDSVLGLALGDTRGLETAESAAQVARLDEAIAEAGPARRPHLVWLVVNAEGGRAFAGEGTLAEFAEALRRAGIPFLVVLTHAEPGAEAHAGLRARIAAAMGDPTVLAVNTRALLGEDGAVLLPAHGLEMLLGASRPFLPG</sequence>
<evidence type="ECO:0000313" key="2">
    <source>
        <dbReference type="EMBL" id="MBP0491321.1"/>
    </source>
</evidence>